<protein>
    <submittedName>
        <fullName evidence="1">Uncharacterized protein</fullName>
    </submittedName>
</protein>
<evidence type="ECO:0000313" key="1">
    <source>
        <dbReference type="EMBL" id="KAF2731299.1"/>
    </source>
</evidence>
<dbReference type="OrthoDB" id="5599418at2759"/>
<dbReference type="Proteomes" id="UP000799444">
    <property type="component" value="Unassembled WGS sequence"/>
</dbReference>
<proteinExistence type="predicted"/>
<name>A0A9P4QUG7_9PLEO</name>
<sequence length="149" mass="16691">MPASTRNAVWGFVQPIVGINDQVSWIDEVAKFTFDLNGYIETGFVYVIPNDAEEEVILGRPWMNRDQVTIAPAKKSIYLHALGIRIRSQEGKAHPLEIREVGATEYQRLMKIAQQKKDANEAVTVFAASLADINKALAPKLSQKSMFFP</sequence>
<reference evidence="1" key="1">
    <citation type="journal article" date="2020" name="Stud. Mycol.">
        <title>101 Dothideomycetes genomes: a test case for predicting lifestyles and emergence of pathogens.</title>
        <authorList>
            <person name="Haridas S."/>
            <person name="Albert R."/>
            <person name="Binder M."/>
            <person name="Bloem J."/>
            <person name="Labutti K."/>
            <person name="Salamov A."/>
            <person name="Andreopoulos B."/>
            <person name="Baker S."/>
            <person name="Barry K."/>
            <person name="Bills G."/>
            <person name="Bluhm B."/>
            <person name="Cannon C."/>
            <person name="Castanera R."/>
            <person name="Culley D."/>
            <person name="Daum C."/>
            <person name="Ezra D."/>
            <person name="Gonzalez J."/>
            <person name="Henrissat B."/>
            <person name="Kuo A."/>
            <person name="Liang C."/>
            <person name="Lipzen A."/>
            <person name="Lutzoni F."/>
            <person name="Magnuson J."/>
            <person name="Mondo S."/>
            <person name="Nolan M."/>
            <person name="Ohm R."/>
            <person name="Pangilinan J."/>
            <person name="Park H.-J."/>
            <person name="Ramirez L."/>
            <person name="Alfaro M."/>
            <person name="Sun H."/>
            <person name="Tritt A."/>
            <person name="Yoshinaga Y."/>
            <person name="Zwiers L.-H."/>
            <person name="Turgeon B."/>
            <person name="Goodwin S."/>
            <person name="Spatafora J."/>
            <person name="Crous P."/>
            <person name="Grigoriev I."/>
        </authorList>
    </citation>
    <scope>NUCLEOTIDE SEQUENCE</scope>
    <source>
        <strain evidence="1">CBS 125425</strain>
    </source>
</reference>
<dbReference type="EMBL" id="ML996198">
    <property type="protein sequence ID" value="KAF2731299.1"/>
    <property type="molecule type" value="Genomic_DNA"/>
</dbReference>
<keyword evidence="2" id="KW-1185">Reference proteome</keyword>
<gene>
    <name evidence="1" type="ORF">EJ04DRAFT_526222</name>
</gene>
<evidence type="ECO:0000313" key="2">
    <source>
        <dbReference type="Proteomes" id="UP000799444"/>
    </source>
</evidence>
<dbReference type="AlphaFoldDB" id="A0A9P4QUG7"/>
<comment type="caution">
    <text evidence="1">The sequence shown here is derived from an EMBL/GenBank/DDBJ whole genome shotgun (WGS) entry which is preliminary data.</text>
</comment>
<accession>A0A9P4QUG7</accession>
<organism evidence="1 2">
    <name type="scientific">Polyplosphaeria fusca</name>
    <dbReference type="NCBI Taxonomy" id="682080"/>
    <lineage>
        <taxon>Eukaryota</taxon>
        <taxon>Fungi</taxon>
        <taxon>Dikarya</taxon>
        <taxon>Ascomycota</taxon>
        <taxon>Pezizomycotina</taxon>
        <taxon>Dothideomycetes</taxon>
        <taxon>Pleosporomycetidae</taxon>
        <taxon>Pleosporales</taxon>
        <taxon>Tetraplosphaeriaceae</taxon>
        <taxon>Polyplosphaeria</taxon>
    </lineage>
</organism>